<comment type="subcellular location">
    <subcellularLocation>
        <location evidence="1">Membrane</location>
        <topology evidence="1">Multi-pass membrane protein</topology>
    </subcellularLocation>
</comment>
<feature type="compositionally biased region" description="Polar residues" evidence="6">
    <location>
        <begin position="271"/>
        <end position="300"/>
    </location>
</feature>
<evidence type="ECO:0000256" key="5">
    <source>
        <dbReference type="ARBA" id="ARBA00038359"/>
    </source>
</evidence>
<feature type="transmembrane region" description="Helical" evidence="7">
    <location>
        <begin position="31"/>
        <end position="53"/>
    </location>
</feature>
<name>A0AAV9T9M1_9PEZI</name>
<comment type="similarity">
    <text evidence="5">Belongs to the SAT4 family.</text>
</comment>
<evidence type="ECO:0000256" key="3">
    <source>
        <dbReference type="ARBA" id="ARBA00022989"/>
    </source>
</evidence>
<evidence type="ECO:0000313" key="10">
    <source>
        <dbReference type="Proteomes" id="UP001327957"/>
    </source>
</evidence>
<organism evidence="9 10">
    <name type="scientific">Colletotrichum tabaci</name>
    <dbReference type="NCBI Taxonomy" id="1209068"/>
    <lineage>
        <taxon>Eukaryota</taxon>
        <taxon>Fungi</taxon>
        <taxon>Dikarya</taxon>
        <taxon>Ascomycota</taxon>
        <taxon>Pezizomycotina</taxon>
        <taxon>Sordariomycetes</taxon>
        <taxon>Hypocreomycetidae</taxon>
        <taxon>Glomerellales</taxon>
        <taxon>Glomerellaceae</taxon>
        <taxon>Colletotrichum</taxon>
        <taxon>Colletotrichum destructivum species complex</taxon>
    </lineage>
</organism>
<keyword evidence="3 7" id="KW-1133">Transmembrane helix</keyword>
<feature type="transmembrane region" description="Helical" evidence="7">
    <location>
        <begin position="65"/>
        <end position="88"/>
    </location>
</feature>
<evidence type="ECO:0000256" key="4">
    <source>
        <dbReference type="ARBA" id="ARBA00023136"/>
    </source>
</evidence>
<proteinExistence type="inferred from homology"/>
<feature type="transmembrane region" description="Helical" evidence="7">
    <location>
        <begin position="143"/>
        <end position="167"/>
    </location>
</feature>
<dbReference type="GO" id="GO:0016020">
    <property type="term" value="C:membrane"/>
    <property type="evidence" value="ECO:0007669"/>
    <property type="project" value="UniProtKB-SubCell"/>
</dbReference>
<dbReference type="Pfam" id="PF20684">
    <property type="entry name" value="Fung_rhodopsin"/>
    <property type="match status" value="1"/>
</dbReference>
<evidence type="ECO:0000256" key="2">
    <source>
        <dbReference type="ARBA" id="ARBA00022692"/>
    </source>
</evidence>
<dbReference type="PANTHER" id="PTHR33048">
    <property type="entry name" value="PTH11-LIKE INTEGRAL MEMBRANE PROTEIN (AFU_ORTHOLOGUE AFUA_5G11245)"/>
    <property type="match status" value="1"/>
</dbReference>
<feature type="domain" description="Rhodopsin" evidence="8">
    <location>
        <begin position="49"/>
        <end position="258"/>
    </location>
</feature>
<reference evidence="9 10" key="1">
    <citation type="submission" date="2023-04" db="EMBL/GenBank/DDBJ databases">
        <title>Colletotrichum tabacum stain YC1 causing leaf anthracnose on Nicotiana tabacum(L.) cv.</title>
        <authorList>
            <person name="Ji Z."/>
            <person name="Wang M."/>
            <person name="Zhang J."/>
            <person name="Wang N."/>
            <person name="Zhou Z."/>
        </authorList>
    </citation>
    <scope>NUCLEOTIDE SEQUENCE [LARGE SCALE GENOMIC DNA]</scope>
    <source>
        <strain evidence="9 10">YC1</strain>
    </source>
</reference>
<feature type="transmembrane region" description="Helical" evidence="7">
    <location>
        <begin position="187"/>
        <end position="209"/>
    </location>
</feature>
<feature type="transmembrane region" description="Helical" evidence="7">
    <location>
        <begin position="221"/>
        <end position="241"/>
    </location>
</feature>
<keyword evidence="2 7" id="KW-0812">Transmembrane</keyword>
<feature type="region of interest" description="Disordered" evidence="6">
    <location>
        <begin position="373"/>
        <end position="408"/>
    </location>
</feature>
<dbReference type="InterPro" id="IPR049326">
    <property type="entry name" value="Rhodopsin_dom_fungi"/>
</dbReference>
<evidence type="ECO:0000256" key="6">
    <source>
        <dbReference type="SAM" id="MobiDB-lite"/>
    </source>
</evidence>
<evidence type="ECO:0000259" key="8">
    <source>
        <dbReference type="Pfam" id="PF20684"/>
    </source>
</evidence>
<keyword evidence="10" id="KW-1185">Reference proteome</keyword>
<accession>A0AAV9T9M1</accession>
<feature type="transmembrane region" description="Helical" evidence="7">
    <location>
        <begin position="108"/>
        <end position="131"/>
    </location>
</feature>
<evidence type="ECO:0000313" key="9">
    <source>
        <dbReference type="EMBL" id="KAK6215685.1"/>
    </source>
</evidence>
<sequence length="421" mass="46352">MEPEISPVEDDAPISTSEALSVDPNETRQPLIIGVTLTALLLSTIATLLRVYVRALRLRSWGWDDSALLASYTLVLTVGILMLVNTEFGDGLHQATLPREKFFRSQEISIAAVAVYQAAFPLIKAAFLLQYRRVFPLPAFQKLCDVFLLFIIAFGISQVVSLCLACIPLRSLWDLTVPGRCIALLDWWLIGSSISLVTDVAIFVMPIPLLRTVPLPLKQKIVLMALFGLGFFTCAISVVRITTLKQASTSDDRTYDSKSRVRPPTWLRPNIDQSSDTELHTQSGGSISSQKRQPRVISTPQEREEQDGPETVGSFSPRPRPRPRIDLSNVPGLLPPPAVSVAHYEGSPFDDSPGKDTMVPLARIDTEEGVEFLNIDGPEAELPTPLKPPPRRHTDRTPTPDDDGYFGAVVWDASGHPRLAG</sequence>
<protein>
    <submittedName>
        <fullName evidence="9">Integral membrane protein</fullName>
    </submittedName>
</protein>
<keyword evidence="4 7" id="KW-0472">Membrane</keyword>
<dbReference type="AlphaFoldDB" id="A0AAV9T9M1"/>
<evidence type="ECO:0000256" key="7">
    <source>
        <dbReference type="SAM" id="Phobius"/>
    </source>
</evidence>
<dbReference type="Proteomes" id="UP001327957">
    <property type="component" value="Unassembled WGS sequence"/>
</dbReference>
<dbReference type="InterPro" id="IPR052337">
    <property type="entry name" value="SAT4-like"/>
</dbReference>
<comment type="caution">
    <text evidence="9">The sequence shown here is derived from an EMBL/GenBank/DDBJ whole genome shotgun (WGS) entry which is preliminary data.</text>
</comment>
<dbReference type="EMBL" id="JASAOK010000043">
    <property type="protein sequence ID" value="KAK6215685.1"/>
    <property type="molecule type" value="Genomic_DNA"/>
</dbReference>
<evidence type="ECO:0000256" key="1">
    <source>
        <dbReference type="ARBA" id="ARBA00004141"/>
    </source>
</evidence>
<gene>
    <name evidence="9" type="ORF">QIS74_08704</name>
</gene>
<dbReference type="PANTHER" id="PTHR33048:SF123">
    <property type="entry name" value="INTEGRAL MEMBRANE PROTEIN"/>
    <property type="match status" value="1"/>
</dbReference>
<feature type="region of interest" description="Disordered" evidence="6">
    <location>
        <begin position="252"/>
        <end position="330"/>
    </location>
</feature>